<name>A0A7R8H638_LEPSM</name>
<gene>
    <name evidence="1" type="ORF">LSAA_6827</name>
</gene>
<dbReference type="EMBL" id="HG994581">
    <property type="protein sequence ID" value="CAF2874592.1"/>
    <property type="molecule type" value="Genomic_DNA"/>
</dbReference>
<accession>A0A7R8H638</accession>
<reference evidence="1" key="1">
    <citation type="submission" date="2021-02" db="EMBL/GenBank/DDBJ databases">
        <authorList>
            <person name="Bekaert M."/>
        </authorList>
    </citation>
    <scope>NUCLEOTIDE SEQUENCE</scope>
    <source>
        <strain evidence="1">IoA-00</strain>
    </source>
</reference>
<proteinExistence type="predicted"/>
<sequence length="186" mass="21009">MYQKTKCRSRIHLAKEEIVKVVGEHNHLGDAAKVEVETIYQNIRSKAVETVETLNIILSTSFEGCSQAAPAKLTSIKNIKRTMHTIRQRSSLCPALPQHRPTSYFSTISQNCLVRRLVMGKYSADGSIQTDFGVVVMIFSTYDQTKQSRVFRKQKREDDLRILLHVISYTEPSTNSVPKDATAPIP</sequence>
<dbReference type="Proteomes" id="UP000675881">
    <property type="component" value="Chromosome 2"/>
</dbReference>
<evidence type="ECO:0000313" key="1">
    <source>
        <dbReference type="EMBL" id="CAF2874592.1"/>
    </source>
</evidence>
<organism evidence="1 2">
    <name type="scientific">Lepeophtheirus salmonis</name>
    <name type="common">Salmon louse</name>
    <name type="synonym">Caligus salmonis</name>
    <dbReference type="NCBI Taxonomy" id="72036"/>
    <lineage>
        <taxon>Eukaryota</taxon>
        <taxon>Metazoa</taxon>
        <taxon>Ecdysozoa</taxon>
        <taxon>Arthropoda</taxon>
        <taxon>Crustacea</taxon>
        <taxon>Multicrustacea</taxon>
        <taxon>Hexanauplia</taxon>
        <taxon>Copepoda</taxon>
        <taxon>Siphonostomatoida</taxon>
        <taxon>Caligidae</taxon>
        <taxon>Lepeophtheirus</taxon>
    </lineage>
</organism>
<evidence type="ECO:0000313" key="2">
    <source>
        <dbReference type="Proteomes" id="UP000675881"/>
    </source>
</evidence>
<protein>
    <submittedName>
        <fullName evidence="1">(salmon louse) hypothetical protein</fullName>
    </submittedName>
</protein>
<dbReference type="AlphaFoldDB" id="A0A7R8H638"/>
<keyword evidence="2" id="KW-1185">Reference proteome</keyword>